<feature type="chain" id="PRO_5045080326" evidence="1">
    <location>
        <begin position="20"/>
        <end position="209"/>
    </location>
</feature>
<protein>
    <submittedName>
        <fullName evidence="2">Uncharacterized protein</fullName>
    </submittedName>
</protein>
<evidence type="ECO:0000256" key="1">
    <source>
        <dbReference type="SAM" id="SignalP"/>
    </source>
</evidence>
<evidence type="ECO:0000313" key="2">
    <source>
        <dbReference type="EMBL" id="GAA4342309.1"/>
    </source>
</evidence>
<sequence length="209" mass="23161">MRRLLASCLASFLAFAATAQDSTYVLKEIGWTLRVPAGFKPESVAQQEADGREGAALIKESTGLTLDDSEMKTLLSVARDEYNSFNVTIRPFDSTTEGPYPQATAEMKPLLYKTLRDQVPDVRIDSSTTQVLVGGLPFDRYAVVVHMTEGKKMHMVVYSRLHLGYDMGITYLTLEEAARQKIEAALRTSKFTAVPARPKAVLNNKPAQR</sequence>
<dbReference type="EMBL" id="BAABGY010000016">
    <property type="protein sequence ID" value="GAA4342309.1"/>
    <property type="molecule type" value="Genomic_DNA"/>
</dbReference>
<dbReference type="Proteomes" id="UP001501725">
    <property type="component" value="Unassembled WGS sequence"/>
</dbReference>
<reference evidence="3" key="1">
    <citation type="journal article" date="2019" name="Int. J. Syst. Evol. Microbiol.">
        <title>The Global Catalogue of Microorganisms (GCM) 10K type strain sequencing project: providing services to taxonomists for standard genome sequencing and annotation.</title>
        <authorList>
            <consortium name="The Broad Institute Genomics Platform"/>
            <consortium name="The Broad Institute Genome Sequencing Center for Infectious Disease"/>
            <person name="Wu L."/>
            <person name="Ma J."/>
        </authorList>
    </citation>
    <scope>NUCLEOTIDE SEQUENCE [LARGE SCALE GENOMIC DNA]</scope>
    <source>
        <strain evidence="3">JCM 17919</strain>
    </source>
</reference>
<dbReference type="RefSeq" id="WP_345257870.1">
    <property type="nucleotide sequence ID" value="NZ_BAABGY010000016.1"/>
</dbReference>
<comment type="caution">
    <text evidence="2">The sequence shown here is derived from an EMBL/GenBank/DDBJ whole genome shotgun (WGS) entry which is preliminary data.</text>
</comment>
<feature type="signal peptide" evidence="1">
    <location>
        <begin position="1"/>
        <end position="19"/>
    </location>
</feature>
<evidence type="ECO:0000313" key="3">
    <source>
        <dbReference type="Proteomes" id="UP001501725"/>
    </source>
</evidence>
<keyword evidence="3" id="KW-1185">Reference proteome</keyword>
<accession>A0ABP8HPM7</accession>
<gene>
    <name evidence="2" type="ORF">GCM10023184_41630</name>
</gene>
<name>A0ABP8HPM7_9BACT</name>
<keyword evidence="1" id="KW-0732">Signal</keyword>
<organism evidence="2 3">
    <name type="scientific">Flaviaesturariibacter amylovorans</name>
    <dbReference type="NCBI Taxonomy" id="1084520"/>
    <lineage>
        <taxon>Bacteria</taxon>
        <taxon>Pseudomonadati</taxon>
        <taxon>Bacteroidota</taxon>
        <taxon>Chitinophagia</taxon>
        <taxon>Chitinophagales</taxon>
        <taxon>Chitinophagaceae</taxon>
        <taxon>Flaviaestuariibacter</taxon>
    </lineage>
</organism>
<proteinExistence type="predicted"/>